<organism evidence="1 2">
    <name type="scientific">Mya arenaria</name>
    <name type="common">Soft-shell clam</name>
    <dbReference type="NCBI Taxonomy" id="6604"/>
    <lineage>
        <taxon>Eukaryota</taxon>
        <taxon>Metazoa</taxon>
        <taxon>Spiralia</taxon>
        <taxon>Lophotrochozoa</taxon>
        <taxon>Mollusca</taxon>
        <taxon>Bivalvia</taxon>
        <taxon>Autobranchia</taxon>
        <taxon>Heteroconchia</taxon>
        <taxon>Euheterodonta</taxon>
        <taxon>Imparidentia</taxon>
        <taxon>Neoheterodontei</taxon>
        <taxon>Myida</taxon>
        <taxon>Myoidea</taxon>
        <taxon>Myidae</taxon>
        <taxon>Mya</taxon>
    </lineage>
</organism>
<evidence type="ECO:0000313" key="1">
    <source>
        <dbReference type="EMBL" id="WAQ94565.1"/>
    </source>
</evidence>
<dbReference type="EMBL" id="CP111012">
    <property type="protein sequence ID" value="WAQ94565.1"/>
    <property type="molecule type" value="Genomic_DNA"/>
</dbReference>
<dbReference type="Proteomes" id="UP001164746">
    <property type="component" value="Chromosome 1"/>
</dbReference>
<sequence length="107" mass="12387">MTAETEKQPALQMVNPLSASSDYTTDITLTRMKVSAGMLRRLVSMVIQARHSVNCTLFESTIEEDIRQMKAEMENQPLLKVPTPYLFGKYDSFRDFTGFEWNEWDEV</sequence>
<gene>
    <name evidence="1" type="ORF">MAR_007036</name>
</gene>
<protein>
    <submittedName>
        <fullName evidence="1">Uncharacterized protein</fullName>
    </submittedName>
</protein>
<keyword evidence="2" id="KW-1185">Reference proteome</keyword>
<reference evidence="1" key="1">
    <citation type="submission" date="2022-11" db="EMBL/GenBank/DDBJ databases">
        <title>Centuries of genome instability and evolution in soft-shell clam transmissible cancer (bioRxiv).</title>
        <authorList>
            <person name="Hart S.F.M."/>
            <person name="Yonemitsu M.A."/>
            <person name="Giersch R.M."/>
            <person name="Beal B.F."/>
            <person name="Arriagada G."/>
            <person name="Davis B.W."/>
            <person name="Ostrander E.A."/>
            <person name="Goff S.P."/>
            <person name="Metzger M.J."/>
        </authorList>
    </citation>
    <scope>NUCLEOTIDE SEQUENCE</scope>
    <source>
        <strain evidence="1">MELC-2E11</strain>
        <tissue evidence="1">Siphon/mantle</tissue>
    </source>
</reference>
<evidence type="ECO:0000313" key="2">
    <source>
        <dbReference type="Proteomes" id="UP001164746"/>
    </source>
</evidence>
<proteinExistence type="predicted"/>
<accession>A0ABY7DHT3</accession>
<name>A0ABY7DHT3_MYAAR</name>